<dbReference type="OrthoDB" id="2133758at2759"/>
<evidence type="ECO:0000256" key="3">
    <source>
        <dbReference type="ARBA" id="ARBA00022692"/>
    </source>
</evidence>
<dbReference type="PANTHER" id="PTHR31885:SF6">
    <property type="entry name" value="GH04784P"/>
    <property type="match status" value="1"/>
</dbReference>
<sequence>MYKQLGIFLTTVLLYFYFVRLDPTNNDYPKEELKTVIFKILPILSLIYMVFSTRQFRKVKKLPFDYQNLILMGLIFSLMGDICLVWRIKLFIPGICLFAIGHLFYIGAQGWKPKGYIIGLVLSLGLFIMGSFVISYMKAPAEQVATSGYMVLIFVHFWRAAIRTVYFPSGAANLVLLGITVFVISDYLIVFDQFVWKVENASLYIMITYYLSQLCIACSAYGDNSHTHGKTRSHTRKVR</sequence>
<comment type="catalytic activity">
    <reaction evidence="8">
        <text>a 1-O-(1Z-alkenyl)-sn-glycero-3-phosphocholine + H2O = a 2,3-saturated aldehyde + sn-glycerol 3-phosphocholine</text>
        <dbReference type="Rhea" id="RHEA:22544"/>
        <dbReference type="ChEBI" id="CHEBI:15377"/>
        <dbReference type="ChEBI" id="CHEBI:16870"/>
        <dbReference type="ChEBI" id="CHEBI:73359"/>
        <dbReference type="ChEBI" id="CHEBI:77287"/>
        <dbReference type="EC" id="3.3.2.2"/>
    </reaction>
</comment>
<organism evidence="10 11">
    <name type="scientific">Dimorphilus gyrociliatus</name>
    <dbReference type="NCBI Taxonomy" id="2664684"/>
    <lineage>
        <taxon>Eukaryota</taxon>
        <taxon>Metazoa</taxon>
        <taxon>Spiralia</taxon>
        <taxon>Lophotrochozoa</taxon>
        <taxon>Annelida</taxon>
        <taxon>Polychaeta</taxon>
        <taxon>Polychaeta incertae sedis</taxon>
        <taxon>Dinophilidae</taxon>
        <taxon>Dimorphilus</taxon>
    </lineage>
</organism>
<dbReference type="InterPro" id="IPR012506">
    <property type="entry name" value="TMEM86B-like"/>
</dbReference>
<accession>A0A7I8VZV4</accession>
<dbReference type="PANTHER" id="PTHR31885">
    <property type="entry name" value="GH04784P"/>
    <property type="match status" value="1"/>
</dbReference>
<feature type="transmembrane region" description="Helical" evidence="9">
    <location>
        <begin position="143"/>
        <end position="162"/>
    </location>
</feature>
<evidence type="ECO:0000313" key="10">
    <source>
        <dbReference type="EMBL" id="CAD5121851.1"/>
    </source>
</evidence>
<evidence type="ECO:0000256" key="9">
    <source>
        <dbReference type="SAM" id="Phobius"/>
    </source>
</evidence>
<dbReference type="EMBL" id="CAJFCJ010000015">
    <property type="protein sequence ID" value="CAD5121851.1"/>
    <property type="molecule type" value="Genomic_DNA"/>
</dbReference>
<feature type="transmembrane region" description="Helical" evidence="9">
    <location>
        <begin position="174"/>
        <end position="196"/>
    </location>
</feature>
<reference evidence="10 11" key="1">
    <citation type="submission" date="2020-08" db="EMBL/GenBank/DDBJ databases">
        <authorList>
            <person name="Hejnol A."/>
        </authorList>
    </citation>
    <scope>NUCLEOTIDE SEQUENCE [LARGE SCALE GENOMIC DNA]</scope>
</reference>
<evidence type="ECO:0000256" key="2">
    <source>
        <dbReference type="ARBA" id="ARBA00007375"/>
    </source>
</evidence>
<evidence type="ECO:0000256" key="8">
    <source>
        <dbReference type="ARBA" id="ARBA00049560"/>
    </source>
</evidence>
<dbReference type="Pfam" id="PF07947">
    <property type="entry name" value="YhhN"/>
    <property type="match status" value="1"/>
</dbReference>
<keyword evidence="11" id="KW-1185">Reference proteome</keyword>
<feature type="transmembrane region" description="Helical" evidence="9">
    <location>
        <begin position="90"/>
        <end position="108"/>
    </location>
</feature>
<keyword evidence="3 9" id="KW-0812">Transmembrane</keyword>
<comment type="similarity">
    <text evidence="2">Belongs to the TMEM86 family.</text>
</comment>
<feature type="transmembrane region" description="Helical" evidence="9">
    <location>
        <begin position="66"/>
        <end position="84"/>
    </location>
</feature>
<gene>
    <name evidence="10" type="ORF">DGYR_LOCUS9749</name>
</gene>
<evidence type="ECO:0000256" key="5">
    <source>
        <dbReference type="ARBA" id="ARBA00023136"/>
    </source>
</evidence>
<keyword evidence="5 9" id="KW-0472">Membrane</keyword>
<feature type="transmembrane region" description="Helical" evidence="9">
    <location>
        <begin position="37"/>
        <end position="54"/>
    </location>
</feature>
<comment type="caution">
    <text evidence="10">The sequence shown here is derived from an EMBL/GenBank/DDBJ whole genome shotgun (WGS) entry which is preliminary data.</text>
</comment>
<comment type="subcellular location">
    <subcellularLocation>
        <location evidence="1">Membrane</location>
        <topology evidence="1">Multi-pass membrane protein</topology>
    </subcellularLocation>
</comment>
<dbReference type="Proteomes" id="UP000549394">
    <property type="component" value="Unassembled WGS sequence"/>
</dbReference>
<evidence type="ECO:0000256" key="6">
    <source>
        <dbReference type="ARBA" id="ARBA00035673"/>
    </source>
</evidence>
<keyword evidence="4 9" id="KW-1133">Transmembrane helix</keyword>
<dbReference type="EC" id="3.3.2.2" evidence="6"/>
<proteinExistence type="inferred from homology"/>
<evidence type="ECO:0000256" key="1">
    <source>
        <dbReference type="ARBA" id="ARBA00004141"/>
    </source>
</evidence>
<dbReference type="AlphaFoldDB" id="A0A7I8VZV4"/>
<name>A0A7I8VZV4_9ANNE</name>
<comment type="catalytic activity">
    <reaction evidence="7">
        <text>a 1-O-(1Z-alkenyl)-sn-glycero-3-phosphoethanolamine + H2O = a 2,3-saturated aldehyde + sn-glycero-3-phosphoethanolamine</text>
        <dbReference type="Rhea" id="RHEA:16905"/>
        <dbReference type="ChEBI" id="CHEBI:15377"/>
        <dbReference type="ChEBI" id="CHEBI:73359"/>
        <dbReference type="ChEBI" id="CHEBI:77288"/>
        <dbReference type="ChEBI" id="CHEBI:143890"/>
        <dbReference type="EC" id="3.3.2.2"/>
    </reaction>
</comment>
<feature type="transmembrane region" description="Helical" evidence="9">
    <location>
        <begin position="115"/>
        <end position="137"/>
    </location>
</feature>
<dbReference type="GO" id="GO:0016020">
    <property type="term" value="C:membrane"/>
    <property type="evidence" value="ECO:0007669"/>
    <property type="project" value="UniProtKB-SubCell"/>
</dbReference>
<evidence type="ECO:0000256" key="4">
    <source>
        <dbReference type="ARBA" id="ARBA00022989"/>
    </source>
</evidence>
<feature type="transmembrane region" description="Helical" evidence="9">
    <location>
        <begin position="202"/>
        <end position="222"/>
    </location>
</feature>
<dbReference type="GO" id="GO:0047408">
    <property type="term" value="F:alkenylglycerophosphocholine hydrolase activity"/>
    <property type="evidence" value="ECO:0007669"/>
    <property type="project" value="UniProtKB-EC"/>
</dbReference>
<evidence type="ECO:0000256" key="7">
    <source>
        <dbReference type="ARBA" id="ARBA00049458"/>
    </source>
</evidence>
<evidence type="ECO:0000313" key="11">
    <source>
        <dbReference type="Proteomes" id="UP000549394"/>
    </source>
</evidence>
<protein>
    <recommendedName>
        <fullName evidence="6">lysoplasmalogenase</fullName>
        <ecNumber evidence="6">3.3.2.2</ecNumber>
    </recommendedName>
</protein>